<dbReference type="AlphaFoldDB" id="A0A1Y2L5J9"/>
<dbReference type="NCBIfam" id="TIGR01414">
    <property type="entry name" value="autotrans_barl"/>
    <property type="match status" value="1"/>
</dbReference>
<dbReference type="GO" id="GO:0019867">
    <property type="term" value="C:outer membrane"/>
    <property type="evidence" value="ECO:0007669"/>
    <property type="project" value="InterPro"/>
</dbReference>
<dbReference type="InterPro" id="IPR036709">
    <property type="entry name" value="Autotransporte_beta_dom_sf"/>
</dbReference>
<name>A0A1Y2L5J9_9PROT</name>
<dbReference type="RefSeq" id="WP_085621252.1">
    <property type="nucleotide sequence ID" value="NZ_JFKB01000037.1"/>
</dbReference>
<evidence type="ECO:0000313" key="4">
    <source>
        <dbReference type="Proteomes" id="UP000193396"/>
    </source>
</evidence>
<dbReference type="OrthoDB" id="7354434at2"/>
<dbReference type="PROSITE" id="PS51208">
    <property type="entry name" value="AUTOTRANSPORTER"/>
    <property type="match status" value="1"/>
</dbReference>
<evidence type="ECO:0000256" key="1">
    <source>
        <dbReference type="SAM" id="SignalP"/>
    </source>
</evidence>
<reference evidence="3 4" key="1">
    <citation type="submission" date="2014-03" db="EMBL/GenBank/DDBJ databases">
        <title>The draft genome sequence of Thalassospira alkalitolerans JCM 18968.</title>
        <authorList>
            <person name="Lai Q."/>
            <person name="Shao Z."/>
        </authorList>
    </citation>
    <scope>NUCLEOTIDE SEQUENCE [LARGE SCALE GENOMIC DNA]</scope>
    <source>
        <strain evidence="3 4">JCM 18968</strain>
    </source>
</reference>
<dbReference type="SUPFAM" id="SSF103515">
    <property type="entry name" value="Autotransporter"/>
    <property type="match status" value="1"/>
</dbReference>
<dbReference type="EMBL" id="JFKB01000037">
    <property type="protein sequence ID" value="OSQ42357.1"/>
    <property type="molecule type" value="Genomic_DNA"/>
</dbReference>
<proteinExistence type="predicted"/>
<dbReference type="SMART" id="SM00869">
    <property type="entry name" value="Autotransporter"/>
    <property type="match status" value="1"/>
</dbReference>
<feature type="domain" description="Autotransporter" evidence="2">
    <location>
        <begin position="534"/>
        <end position="813"/>
    </location>
</feature>
<organism evidence="3 4">
    <name type="scientific">Thalassospira alkalitolerans</name>
    <dbReference type="NCBI Taxonomy" id="1293890"/>
    <lineage>
        <taxon>Bacteria</taxon>
        <taxon>Pseudomonadati</taxon>
        <taxon>Pseudomonadota</taxon>
        <taxon>Alphaproteobacteria</taxon>
        <taxon>Rhodospirillales</taxon>
        <taxon>Thalassospiraceae</taxon>
        <taxon>Thalassospira</taxon>
    </lineage>
</organism>
<sequence>MGFRQCLGNHASWLAISAGLVAIGVPAMSAQAADQNITTNSPGTISLAVGDNLSISSTGTISQAAVSGAVTIGDITNDGVITGVTNGIVNASGTIGTVTNTGQIKGTQNGVSINSGDINYITNSGTITGTGNTGVRMGAGGSIGTLSNAAGGTITGGSSGILLSSSTIGTLTNAGFISGTFYGVFGFGTINAIDNSGTISGQTGIRTNGVIGSLANSGTITGTNAGIFKYGPASTISTVTNSGTISGATAAFNVSTGAIDTIANTGVIAGNINISTGADVTFTGGSGTVVGTLTGYTAGTTGTITAGDVTFLSGAMLLEDNINASSGTGTVTNSGTLYVNKAINVTGNYSQSSSGTLVIGVSNATYGQIVVSGSAALAGQVKIVEISTGAIEAGDTFTIINASGGSTGTFSTISITGANYSTVTSGDGSSISIMSGSSGGSPLWQSRGQNAGQASLGQALDALSNDAAYSDMLTKISALSSSGQTRAMQQLAPAVASANMSNSLALSGPVTQAVQNRQVAQLDSGANMGAAAGSGVLSSGIWGQFLGGRSELEGSALKGGYGANYVGFLVGADTAPSENTTVGVAVSTLYGKTKGSDAASGQDTNLTSYALSFYGTWRPDGEALYFEGEAGAAYDTYEQNRKIDFSSQVATSEYDGQHYNLRVGGGYDIPLSAATTVTPLTSFSLAYVNTESYGETGAGVANLHINQNSFHSVEGEIGARLSQEATTPFGPVTLDVKAALVHDFTGDPISLSASIGGIGFVSSSDRPDENGVRLGLGSTLLADDGLSLRLQYDGDFRSDYKSHNGMFILRQEF</sequence>
<protein>
    <recommendedName>
        <fullName evidence="2">Autotransporter domain-containing protein</fullName>
    </recommendedName>
</protein>
<dbReference type="Gene3D" id="2.40.128.130">
    <property type="entry name" value="Autotransporter beta-domain"/>
    <property type="match status" value="1"/>
</dbReference>
<feature type="signal peptide" evidence="1">
    <location>
        <begin position="1"/>
        <end position="32"/>
    </location>
</feature>
<dbReference type="InterPro" id="IPR005546">
    <property type="entry name" value="Autotransporte_beta"/>
</dbReference>
<gene>
    <name evidence="3" type="ORF">TALK_21675</name>
</gene>
<dbReference type="InterPro" id="IPR006315">
    <property type="entry name" value="OM_autotransptr_brl_dom"/>
</dbReference>
<dbReference type="Proteomes" id="UP000193396">
    <property type="component" value="Unassembled WGS sequence"/>
</dbReference>
<comment type="caution">
    <text evidence="3">The sequence shown here is derived from an EMBL/GenBank/DDBJ whole genome shotgun (WGS) entry which is preliminary data.</text>
</comment>
<feature type="chain" id="PRO_5012937662" description="Autotransporter domain-containing protein" evidence="1">
    <location>
        <begin position="33"/>
        <end position="813"/>
    </location>
</feature>
<evidence type="ECO:0000259" key="2">
    <source>
        <dbReference type="PROSITE" id="PS51208"/>
    </source>
</evidence>
<evidence type="ECO:0000313" key="3">
    <source>
        <dbReference type="EMBL" id="OSQ42357.1"/>
    </source>
</evidence>
<accession>A0A1Y2L5J9</accession>
<keyword evidence="4" id="KW-1185">Reference proteome</keyword>
<keyword evidence="1" id="KW-0732">Signal</keyword>
<dbReference type="Pfam" id="PF03797">
    <property type="entry name" value="Autotransporter"/>
    <property type="match status" value="1"/>
</dbReference>
<dbReference type="STRING" id="1293890.TALK_21675"/>